<evidence type="ECO:0000313" key="2">
    <source>
        <dbReference type="EMBL" id="SIR14445.1"/>
    </source>
</evidence>
<organism evidence="2 3">
    <name type="scientific">Pontibacter lucknowensis</name>
    <dbReference type="NCBI Taxonomy" id="1077936"/>
    <lineage>
        <taxon>Bacteria</taxon>
        <taxon>Pseudomonadati</taxon>
        <taxon>Bacteroidota</taxon>
        <taxon>Cytophagia</taxon>
        <taxon>Cytophagales</taxon>
        <taxon>Hymenobacteraceae</taxon>
        <taxon>Pontibacter</taxon>
    </lineage>
</organism>
<dbReference type="OrthoDB" id="192739at2"/>
<dbReference type="RefSeq" id="WP_007653800.1">
    <property type="nucleotide sequence ID" value="NZ_FTNM01000003.1"/>
</dbReference>
<name>A0A1N6YIK8_9BACT</name>
<dbReference type="InterPro" id="IPR037523">
    <property type="entry name" value="VOC_core"/>
</dbReference>
<gene>
    <name evidence="2" type="ORF">SAMN05421545_2511</name>
</gene>
<accession>A0A1N6YIK8</accession>
<dbReference type="STRING" id="1077936.SAMN05421545_2511"/>
<dbReference type="InterPro" id="IPR029068">
    <property type="entry name" value="Glyas_Bleomycin-R_OHBP_Dase"/>
</dbReference>
<dbReference type="PROSITE" id="PS51819">
    <property type="entry name" value="VOC"/>
    <property type="match status" value="1"/>
</dbReference>
<evidence type="ECO:0000313" key="3">
    <source>
        <dbReference type="Proteomes" id="UP000185924"/>
    </source>
</evidence>
<dbReference type="Proteomes" id="UP000185924">
    <property type="component" value="Unassembled WGS sequence"/>
</dbReference>
<dbReference type="AlphaFoldDB" id="A0A1N6YIK8"/>
<evidence type="ECO:0000259" key="1">
    <source>
        <dbReference type="PROSITE" id="PS51819"/>
    </source>
</evidence>
<proteinExistence type="predicted"/>
<dbReference type="CDD" id="cd06587">
    <property type="entry name" value="VOC"/>
    <property type="match status" value="1"/>
</dbReference>
<dbReference type="Gene3D" id="3.10.180.10">
    <property type="entry name" value="2,3-Dihydroxybiphenyl 1,2-Dioxygenase, domain 1"/>
    <property type="match status" value="1"/>
</dbReference>
<keyword evidence="2" id="KW-0560">Oxidoreductase</keyword>
<dbReference type="EMBL" id="FTNM01000003">
    <property type="protein sequence ID" value="SIR14445.1"/>
    <property type="molecule type" value="Genomic_DNA"/>
</dbReference>
<dbReference type="SUPFAM" id="SSF54593">
    <property type="entry name" value="Glyoxalase/Bleomycin resistance protein/Dihydroxybiphenyl dioxygenase"/>
    <property type="match status" value="1"/>
</dbReference>
<dbReference type="GO" id="GO:0051213">
    <property type="term" value="F:dioxygenase activity"/>
    <property type="evidence" value="ECO:0007669"/>
    <property type="project" value="UniProtKB-KW"/>
</dbReference>
<sequence length="228" mass="25226">MKIISVELHTRQPEELKAFYTETLGLPLLSEEQQAFSVQVGHSTLTFRTNLERPVGGYHLAFNLPGNRIGEAGEWLQDRVAFLYAPGSTSPVVYHEAWQAQALYFYDPELNLLEFISHRTASASLAPFGPEQLIGVAEVGLPVRDVASFAQELREKLQLPRWKSANALFEAAGGPEGMLIVVQEQRPWFPTQNPAQALPLRLSVQAPGKGRIEHSLFEISPAAATPQV</sequence>
<feature type="domain" description="VOC" evidence="1">
    <location>
        <begin position="2"/>
        <end position="118"/>
    </location>
</feature>
<keyword evidence="2" id="KW-0223">Dioxygenase</keyword>
<keyword evidence="3" id="KW-1185">Reference proteome</keyword>
<protein>
    <submittedName>
        <fullName evidence="2">Catechol-2,3-dioxygenase</fullName>
    </submittedName>
</protein>
<reference evidence="3" key="1">
    <citation type="submission" date="2017-01" db="EMBL/GenBank/DDBJ databases">
        <authorList>
            <person name="Varghese N."/>
            <person name="Submissions S."/>
        </authorList>
    </citation>
    <scope>NUCLEOTIDE SEQUENCE [LARGE SCALE GENOMIC DNA]</scope>
    <source>
        <strain evidence="3">DM9</strain>
    </source>
</reference>